<feature type="region of interest" description="Disordered" evidence="1">
    <location>
        <begin position="1"/>
        <end position="22"/>
    </location>
</feature>
<protein>
    <submittedName>
        <fullName evidence="2">Uncharacterized protein</fullName>
    </submittedName>
</protein>
<feature type="compositionally biased region" description="Basic and acidic residues" evidence="1">
    <location>
        <begin position="371"/>
        <end position="383"/>
    </location>
</feature>
<dbReference type="Proteomes" id="UP000077521">
    <property type="component" value="Unassembled WGS sequence"/>
</dbReference>
<dbReference type="AlphaFoldDB" id="A0A8T8SP95"/>
<reference evidence="2" key="2">
    <citation type="journal article" date="2019" name="IMA Fungus">
        <title>Genome sequencing and comparison of five Tilletia species to identify candidate genes for the detection of regulated species infecting wheat.</title>
        <authorList>
            <person name="Nguyen H.D.T."/>
            <person name="Sultana T."/>
            <person name="Kesanakurti P."/>
            <person name="Hambleton S."/>
        </authorList>
    </citation>
    <scope>NUCLEOTIDE SEQUENCE</scope>
    <source>
        <strain evidence="2">DAOMC 236416</strain>
    </source>
</reference>
<feature type="region of interest" description="Disordered" evidence="1">
    <location>
        <begin position="371"/>
        <end position="405"/>
    </location>
</feature>
<dbReference type="EMBL" id="LWDF02000736">
    <property type="protein sequence ID" value="KAE8243876.1"/>
    <property type="molecule type" value="Genomic_DNA"/>
</dbReference>
<reference evidence="2" key="1">
    <citation type="submission" date="2016-04" db="EMBL/GenBank/DDBJ databases">
        <authorList>
            <person name="Nguyen H.D."/>
            <person name="Samba Siva P."/>
            <person name="Cullis J."/>
            <person name="Levesque C.A."/>
            <person name="Hambleton S."/>
        </authorList>
    </citation>
    <scope>NUCLEOTIDE SEQUENCE</scope>
    <source>
        <strain evidence="2">DAOMC 236416</strain>
    </source>
</reference>
<keyword evidence="3" id="KW-1185">Reference proteome</keyword>
<name>A0A8T8SP95_9BASI</name>
<comment type="caution">
    <text evidence="2">The sequence shown here is derived from an EMBL/GenBank/DDBJ whole genome shotgun (WGS) entry which is preliminary data.</text>
</comment>
<evidence type="ECO:0000313" key="3">
    <source>
        <dbReference type="Proteomes" id="UP000077521"/>
    </source>
</evidence>
<feature type="compositionally biased region" description="Basic and acidic residues" evidence="1">
    <location>
        <begin position="1"/>
        <end position="10"/>
    </location>
</feature>
<sequence>MLQAEAERKSAPGSTEAAEGMQKVKAVDMDIKAFKASGGVEVSRSGNPPPLGRVTKSSLETGEGLLSIMAHQVGNPGPIAAVPQQVELNPIPPAVLGPGITDFARSFGSGKKAAAPQVKRLQEGEDRNTLRFKCYDDPAIMKDIETLPGLSTDAIENFDWDTDNYRIWQFRLYFALCCTPIAQRILIGLEYGPGMNAADPLAYTGQYSERLDEILGCFLVRVIGDHCLMDVVTPLFNADEFRATKVVDALYRRYESSMRGRHSLVRIQIQMCKQGPTESIKEYGDRLQALYTRQWSIGGPTSERTTDEDKAMHFIIGLRPEFQEDGHTYWRSVDTRWMMRVDNEEAYRLDRVITFFENAEVEKKRMAERVEMEQMDNATREAVGRGQGRGRGRGGGRRGDGQGGN</sequence>
<proteinExistence type="predicted"/>
<accession>A0A8T8SP95</accession>
<gene>
    <name evidence="2" type="ORF">A4X13_0g6913</name>
</gene>
<evidence type="ECO:0000313" key="2">
    <source>
        <dbReference type="EMBL" id="KAE8243876.1"/>
    </source>
</evidence>
<evidence type="ECO:0000256" key="1">
    <source>
        <dbReference type="SAM" id="MobiDB-lite"/>
    </source>
</evidence>
<organism evidence="2 3">
    <name type="scientific">Tilletia indica</name>
    <dbReference type="NCBI Taxonomy" id="43049"/>
    <lineage>
        <taxon>Eukaryota</taxon>
        <taxon>Fungi</taxon>
        <taxon>Dikarya</taxon>
        <taxon>Basidiomycota</taxon>
        <taxon>Ustilaginomycotina</taxon>
        <taxon>Exobasidiomycetes</taxon>
        <taxon>Tilletiales</taxon>
        <taxon>Tilletiaceae</taxon>
        <taxon>Tilletia</taxon>
    </lineage>
</organism>